<accession>A0AAV6UW51</accession>
<evidence type="ECO:0000313" key="2">
    <source>
        <dbReference type="Proteomes" id="UP000827092"/>
    </source>
</evidence>
<gene>
    <name evidence="1" type="ORF">JTE90_003971</name>
</gene>
<dbReference type="EMBL" id="JAFNEN010000233">
    <property type="protein sequence ID" value="KAG8188715.1"/>
    <property type="molecule type" value="Genomic_DNA"/>
</dbReference>
<sequence>MPLDTSPDQTKTKGVHVLPLSAKRKLTISRTISLNTRILQKKRRIAEGLKVCFTWGRPQSAKNSIFLSRAFQAPIQLFIHRKLQFPGNQTVPNPFSRSHADSSPVLFVQFGLRNGGVFLSVYLGYFG</sequence>
<protein>
    <submittedName>
        <fullName evidence="1">Uncharacterized protein</fullName>
    </submittedName>
</protein>
<proteinExistence type="predicted"/>
<comment type="caution">
    <text evidence="1">The sequence shown here is derived from an EMBL/GenBank/DDBJ whole genome shotgun (WGS) entry which is preliminary data.</text>
</comment>
<keyword evidence="2" id="KW-1185">Reference proteome</keyword>
<name>A0AAV6UW51_9ARAC</name>
<evidence type="ECO:0000313" key="1">
    <source>
        <dbReference type="EMBL" id="KAG8188715.1"/>
    </source>
</evidence>
<dbReference type="Proteomes" id="UP000827092">
    <property type="component" value="Unassembled WGS sequence"/>
</dbReference>
<reference evidence="1 2" key="1">
    <citation type="journal article" date="2022" name="Nat. Ecol. Evol.">
        <title>A masculinizing supergene underlies an exaggerated male reproductive morph in a spider.</title>
        <authorList>
            <person name="Hendrickx F."/>
            <person name="De Corte Z."/>
            <person name="Sonet G."/>
            <person name="Van Belleghem S.M."/>
            <person name="Kostlbacher S."/>
            <person name="Vangestel C."/>
        </authorList>
    </citation>
    <scope>NUCLEOTIDE SEQUENCE [LARGE SCALE GENOMIC DNA]</scope>
    <source>
        <strain evidence="1">W744_W776</strain>
    </source>
</reference>
<dbReference type="AlphaFoldDB" id="A0AAV6UW51"/>
<organism evidence="1 2">
    <name type="scientific">Oedothorax gibbosus</name>
    <dbReference type="NCBI Taxonomy" id="931172"/>
    <lineage>
        <taxon>Eukaryota</taxon>
        <taxon>Metazoa</taxon>
        <taxon>Ecdysozoa</taxon>
        <taxon>Arthropoda</taxon>
        <taxon>Chelicerata</taxon>
        <taxon>Arachnida</taxon>
        <taxon>Araneae</taxon>
        <taxon>Araneomorphae</taxon>
        <taxon>Entelegynae</taxon>
        <taxon>Araneoidea</taxon>
        <taxon>Linyphiidae</taxon>
        <taxon>Erigoninae</taxon>
        <taxon>Oedothorax</taxon>
    </lineage>
</organism>